<feature type="transmembrane region" description="Helical" evidence="2">
    <location>
        <begin position="165"/>
        <end position="183"/>
    </location>
</feature>
<dbReference type="AlphaFoldDB" id="A0A811MP52"/>
<dbReference type="GO" id="GO:0005524">
    <property type="term" value="F:ATP binding"/>
    <property type="evidence" value="ECO:0007669"/>
    <property type="project" value="UniProtKB-UniRule"/>
</dbReference>
<keyword evidence="1" id="KW-0547">Nucleotide-binding</keyword>
<evidence type="ECO:0000313" key="4">
    <source>
        <dbReference type="EMBL" id="CAD6207209.1"/>
    </source>
</evidence>
<dbReference type="Proteomes" id="UP000604825">
    <property type="component" value="Unassembled WGS sequence"/>
</dbReference>
<keyword evidence="2" id="KW-1133">Transmembrane helix</keyword>
<feature type="domain" description="Protein kinase" evidence="3">
    <location>
        <begin position="65"/>
        <end position="184"/>
    </location>
</feature>
<dbReference type="EMBL" id="CAJGYO010000001">
    <property type="protein sequence ID" value="CAD6207224.1"/>
    <property type="molecule type" value="Genomic_DNA"/>
</dbReference>
<proteinExistence type="predicted"/>
<evidence type="ECO:0000259" key="3">
    <source>
        <dbReference type="PROSITE" id="PS50011"/>
    </source>
</evidence>
<sequence>MAAFPQSHHDPLNILMAPSPLPGLREHEAAPSLFPTRGSYNLVHASKVFPKRMPLYLLKKITNDFSEDRELGTGAYGKVYKGVHKNGETIAVKLLHSMPGLDDKCFEEEFQNLSRLQHKNIVRLIGFCHETQREFVPHEGNMIFADSKRMALCFEYMHNGSLDKYIFGIIVLFFSCMISLIHLK</sequence>
<evidence type="ECO:0000313" key="5">
    <source>
        <dbReference type="EMBL" id="CAD6207224.1"/>
    </source>
</evidence>
<evidence type="ECO:0000256" key="2">
    <source>
        <dbReference type="SAM" id="Phobius"/>
    </source>
</evidence>
<evidence type="ECO:0000256" key="1">
    <source>
        <dbReference type="PROSITE-ProRule" id="PRU10141"/>
    </source>
</evidence>
<dbReference type="SUPFAM" id="SSF56112">
    <property type="entry name" value="Protein kinase-like (PK-like)"/>
    <property type="match status" value="1"/>
</dbReference>
<dbReference type="InterPro" id="IPR017441">
    <property type="entry name" value="Protein_kinase_ATP_BS"/>
</dbReference>
<feature type="binding site" evidence="1">
    <location>
        <position position="93"/>
    </location>
    <ligand>
        <name>ATP</name>
        <dbReference type="ChEBI" id="CHEBI:30616"/>
    </ligand>
</feature>
<dbReference type="EMBL" id="CAJGYO010000001">
    <property type="protein sequence ID" value="CAD6207209.1"/>
    <property type="molecule type" value="Genomic_DNA"/>
</dbReference>
<accession>A0A811MP52</accession>
<keyword evidence="1" id="KW-0067">ATP-binding</keyword>
<comment type="caution">
    <text evidence="4">The sequence shown here is derived from an EMBL/GenBank/DDBJ whole genome shotgun (WGS) entry which is preliminary data.</text>
</comment>
<dbReference type="GO" id="GO:0004672">
    <property type="term" value="F:protein kinase activity"/>
    <property type="evidence" value="ECO:0007669"/>
    <property type="project" value="InterPro"/>
</dbReference>
<keyword evidence="2" id="KW-0472">Membrane</keyword>
<name>A0A811MP52_9POAL</name>
<dbReference type="PANTHER" id="PTHR45707">
    <property type="entry name" value="C2 CALCIUM/LIPID-BINDING PLANT PHOSPHORIBOSYLTRANSFERASE FAMILY PROTEIN"/>
    <property type="match status" value="1"/>
</dbReference>
<organism evidence="4 6">
    <name type="scientific">Miscanthus lutarioriparius</name>
    <dbReference type="NCBI Taxonomy" id="422564"/>
    <lineage>
        <taxon>Eukaryota</taxon>
        <taxon>Viridiplantae</taxon>
        <taxon>Streptophyta</taxon>
        <taxon>Embryophyta</taxon>
        <taxon>Tracheophyta</taxon>
        <taxon>Spermatophyta</taxon>
        <taxon>Magnoliopsida</taxon>
        <taxon>Liliopsida</taxon>
        <taxon>Poales</taxon>
        <taxon>Poaceae</taxon>
        <taxon>PACMAD clade</taxon>
        <taxon>Panicoideae</taxon>
        <taxon>Andropogonodae</taxon>
        <taxon>Andropogoneae</taxon>
        <taxon>Saccharinae</taxon>
        <taxon>Miscanthus</taxon>
    </lineage>
</organism>
<dbReference type="PROSITE" id="PS50011">
    <property type="entry name" value="PROTEIN_KINASE_DOM"/>
    <property type="match status" value="1"/>
</dbReference>
<dbReference type="PANTHER" id="PTHR45707:SF76">
    <property type="entry name" value="PROTEIN KINASE DOMAIN-CONTAINING PROTEIN"/>
    <property type="match status" value="1"/>
</dbReference>
<dbReference type="InterPro" id="IPR011009">
    <property type="entry name" value="Kinase-like_dom_sf"/>
</dbReference>
<dbReference type="Gene3D" id="3.30.200.20">
    <property type="entry name" value="Phosphorylase Kinase, domain 1"/>
    <property type="match status" value="1"/>
</dbReference>
<dbReference type="PROSITE" id="PS00107">
    <property type="entry name" value="PROTEIN_KINASE_ATP"/>
    <property type="match status" value="1"/>
</dbReference>
<keyword evidence="2" id="KW-0812">Transmembrane</keyword>
<gene>
    <name evidence="4" type="ORF">NCGR_LOCUS4790</name>
    <name evidence="5" type="ORF">NCGR_LOCUS4805</name>
</gene>
<dbReference type="Pfam" id="PF00069">
    <property type="entry name" value="Pkinase"/>
    <property type="match status" value="1"/>
</dbReference>
<dbReference type="OrthoDB" id="689277at2759"/>
<dbReference type="InterPro" id="IPR000719">
    <property type="entry name" value="Prot_kinase_dom"/>
</dbReference>
<reference evidence="4" key="1">
    <citation type="submission" date="2020-10" db="EMBL/GenBank/DDBJ databases">
        <authorList>
            <person name="Han B."/>
            <person name="Lu T."/>
            <person name="Zhao Q."/>
            <person name="Huang X."/>
            <person name="Zhao Y."/>
        </authorList>
    </citation>
    <scope>NUCLEOTIDE SEQUENCE</scope>
</reference>
<keyword evidence="6" id="KW-1185">Reference proteome</keyword>
<protein>
    <recommendedName>
        <fullName evidence="3">Protein kinase domain-containing protein</fullName>
    </recommendedName>
</protein>
<evidence type="ECO:0000313" key="6">
    <source>
        <dbReference type="Proteomes" id="UP000604825"/>
    </source>
</evidence>
<dbReference type="FunFam" id="3.30.200.20:FF:000465">
    <property type="entry name" value="Cysteine-rich receptor-like protein kinase 6"/>
    <property type="match status" value="1"/>
</dbReference>